<dbReference type="EMBL" id="JAHZUY010000009">
    <property type="protein sequence ID" value="MBW8269002.1"/>
    <property type="molecule type" value="Genomic_DNA"/>
</dbReference>
<gene>
    <name evidence="5" type="ORF">K1J50_05825</name>
</gene>
<organism evidence="5 6">
    <name type="scientific">Caldovatus aquaticus</name>
    <dbReference type="NCBI Taxonomy" id="2865671"/>
    <lineage>
        <taxon>Bacteria</taxon>
        <taxon>Pseudomonadati</taxon>
        <taxon>Pseudomonadota</taxon>
        <taxon>Alphaproteobacteria</taxon>
        <taxon>Acetobacterales</taxon>
        <taxon>Roseomonadaceae</taxon>
        <taxon>Caldovatus</taxon>
    </lineage>
</organism>
<reference evidence="5 6" key="1">
    <citation type="submission" date="2021-08" db="EMBL/GenBank/DDBJ databases">
        <title>Caldovatus sediminis gen. nov., sp. nov., a moderately thermophilic bacterium isolated from a hot spring.</title>
        <authorList>
            <person name="Hu C.-J."/>
            <person name="Li W.-J."/>
            <person name="Xian W.-D."/>
        </authorList>
    </citation>
    <scope>NUCLEOTIDE SEQUENCE [LARGE SCALE GENOMIC DNA]</scope>
    <source>
        <strain evidence="5 6">SYSU G05006</strain>
    </source>
</reference>
<dbReference type="PANTHER" id="PTHR30483">
    <property type="entry name" value="LEUCINE-SPECIFIC-BINDING PROTEIN"/>
    <property type="match status" value="1"/>
</dbReference>
<sequence>MRASTTRRGLILAGGAAVAAGAAPGGQRRAAAQEAGETARIGLILPMTGPFASTGRQVEAAVRAYLRAHGGSFGGRRVEVLLRDDTGIAPDITRRLAQELVVRERVRVLAGFGLTPLALAAAPIATEARVPMVVMAAATSAIVQRSPYILRTSFTLPQATMPIADWAARNGIRTCATLVTDYAPGLDAERAFKQRFTAAGGQVPLELRTPLRNPDYAPFLQRVHDAKPQALFVFVPSGEGAAAMKQFAERGLREAGIRLIGTGDLTDDDILNDMGEPAIGVITSHHYSAAHDSEENRAFLAAYRQVAPDARPNFMAVGGWDGMHLIAEGLKRTGGATEGDRLLAAMKGLSWTSPRGPVTIDANTRDIVQDIYIRRVERRDGQLWNIEFDRIAQVRDPGT</sequence>
<evidence type="ECO:0000259" key="4">
    <source>
        <dbReference type="Pfam" id="PF13458"/>
    </source>
</evidence>
<feature type="domain" description="Leucine-binding protein" evidence="4">
    <location>
        <begin position="39"/>
        <end position="379"/>
    </location>
</feature>
<dbReference type="Pfam" id="PF13458">
    <property type="entry name" value="Peripla_BP_6"/>
    <property type="match status" value="1"/>
</dbReference>
<dbReference type="PANTHER" id="PTHR30483:SF6">
    <property type="entry name" value="PERIPLASMIC BINDING PROTEIN OF ABC TRANSPORTER FOR NATURAL AMINO ACIDS"/>
    <property type="match status" value="1"/>
</dbReference>
<evidence type="ECO:0000256" key="2">
    <source>
        <dbReference type="ARBA" id="ARBA00022729"/>
    </source>
</evidence>
<keyword evidence="2" id="KW-0732">Signal</keyword>
<keyword evidence="3" id="KW-0029">Amino-acid transport</keyword>
<dbReference type="InterPro" id="IPR028082">
    <property type="entry name" value="Peripla_BP_I"/>
</dbReference>
<dbReference type="InterPro" id="IPR006311">
    <property type="entry name" value="TAT_signal"/>
</dbReference>
<evidence type="ECO:0000313" key="6">
    <source>
        <dbReference type="Proteomes" id="UP001519924"/>
    </source>
</evidence>
<name>A0ABS7F1Z8_9PROT</name>
<dbReference type="SUPFAM" id="SSF53822">
    <property type="entry name" value="Periplasmic binding protein-like I"/>
    <property type="match status" value="1"/>
</dbReference>
<dbReference type="InterPro" id="IPR028081">
    <property type="entry name" value="Leu-bd"/>
</dbReference>
<dbReference type="CDD" id="cd20013">
    <property type="entry name" value="PBP1_RPA0985_benzoate-like"/>
    <property type="match status" value="1"/>
</dbReference>
<dbReference type="InterPro" id="IPR051010">
    <property type="entry name" value="BCAA_transport"/>
</dbReference>
<keyword evidence="6" id="KW-1185">Reference proteome</keyword>
<protein>
    <submittedName>
        <fullName evidence="5">ABC transporter substrate-binding protein</fullName>
    </submittedName>
</protein>
<proteinExistence type="inferred from homology"/>
<keyword evidence="3" id="KW-0813">Transport</keyword>
<comment type="similarity">
    <text evidence="1">Belongs to the leucine-binding protein family.</text>
</comment>
<evidence type="ECO:0000256" key="3">
    <source>
        <dbReference type="ARBA" id="ARBA00022970"/>
    </source>
</evidence>
<dbReference type="Proteomes" id="UP001519924">
    <property type="component" value="Unassembled WGS sequence"/>
</dbReference>
<evidence type="ECO:0000256" key="1">
    <source>
        <dbReference type="ARBA" id="ARBA00010062"/>
    </source>
</evidence>
<dbReference type="PROSITE" id="PS51318">
    <property type="entry name" value="TAT"/>
    <property type="match status" value="1"/>
</dbReference>
<accession>A0ABS7F1Z8</accession>
<dbReference type="Gene3D" id="3.40.50.2300">
    <property type="match status" value="2"/>
</dbReference>
<evidence type="ECO:0000313" key="5">
    <source>
        <dbReference type="EMBL" id="MBW8269002.1"/>
    </source>
</evidence>
<comment type="caution">
    <text evidence="5">The sequence shown here is derived from an EMBL/GenBank/DDBJ whole genome shotgun (WGS) entry which is preliminary data.</text>
</comment>